<gene>
    <name evidence="1" type="ORF">METZ01_LOCUS74446</name>
</gene>
<dbReference type="AlphaFoldDB" id="A0A381U025"/>
<accession>A0A381U025</accession>
<protein>
    <recommendedName>
        <fullName evidence="2">TonB-dependent receptor-like beta-barrel domain-containing protein</fullName>
    </recommendedName>
</protein>
<evidence type="ECO:0008006" key="2">
    <source>
        <dbReference type="Google" id="ProtNLM"/>
    </source>
</evidence>
<reference evidence="1" key="1">
    <citation type="submission" date="2018-05" db="EMBL/GenBank/DDBJ databases">
        <authorList>
            <person name="Lanie J.A."/>
            <person name="Ng W.-L."/>
            <person name="Kazmierczak K.M."/>
            <person name="Andrzejewski T.M."/>
            <person name="Davidsen T.M."/>
            <person name="Wayne K.J."/>
            <person name="Tettelin H."/>
            <person name="Glass J.I."/>
            <person name="Rusch D."/>
            <person name="Podicherti R."/>
            <person name="Tsui H.-C.T."/>
            <person name="Winkler M.E."/>
        </authorList>
    </citation>
    <scope>NUCLEOTIDE SEQUENCE</scope>
</reference>
<sequence length="113" mass="12993">IMVNATWFPKENHELRIKFQTTVMEAETGAEWLADSTGNLNSTHASAAGFDLGQLAFQIRYKYEISPLSHFYAVYTRGGRHYEDDDVSVSEIISGTWDNPKEDRFTLKLRIKF</sequence>
<evidence type="ECO:0000313" key="1">
    <source>
        <dbReference type="EMBL" id="SVA21592.1"/>
    </source>
</evidence>
<feature type="non-terminal residue" evidence="1">
    <location>
        <position position="1"/>
    </location>
</feature>
<organism evidence="1">
    <name type="scientific">marine metagenome</name>
    <dbReference type="NCBI Taxonomy" id="408172"/>
    <lineage>
        <taxon>unclassified sequences</taxon>
        <taxon>metagenomes</taxon>
        <taxon>ecological metagenomes</taxon>
    </lineage>
</organism>
<dbReference type="EMBL" id="UINC01005480">
    <property type="protein sequence ID" value="SVA21592.1"/>
    <property type="molecule type" value="Genomic_DNA"/>
</dbReference>
<name>A0A381U025_9ZZZZ</name>
<proteinExistence type="predicted"/>